<protein>
    <recommendedName>
        <fullName evidence="2">Protein TIFY</fullName>
    </recommendedName>
    <alternativeName>
        <fullName evidence="2">Jasmonate ZIM domain-containing protein</fullName>
    </alternativeName>
</protein>
<evidence type="ECO:0000256" key="3">
    <source>
        <dbReference type="SAM" id="MobiDB-lite"/>
    </source>
</evidence>
<dbReference type="InterPro" id="IPR010399">
    <property type="entry name" value="Tify_dom"/>
</dbReference>
<comment type="similarity">
    <text evidence="1 2">Belongs to the TIFY/JAZ family.</text>
</comment>
<keyword evidence="4" id="KW-0472">Membrane</keyword>
<dbReference type="SMART" id="SM00979">
    <property type="entry name" value="TIFY"/>
    <property type="match status" value="1"/>
</dbReference>
<dbReference type="GO" id="GO:0005634">
    <property type="term" value="C:nucleus"/>
    <property type="evidence" value="ECO:0000318"/>
    <property type="project" value="GO_Central"/>
</dbReference>
<dbReference type="GO" id="GO:0031347">
    <property type="term" value="P:regulation of defense response"/>
    <property type="evidence" value="ECO:0000318"/>
    <property type="project" value="GO_Central"/>
</dbReference>
<feature type="region of interest" description="Disordered" evidence="3">
    <location>
        <begin position="1"/>
        <end position="29"/>
    </location>
</feature>
<feature type="domain" description="Tify" evidence="5">
    <location>
        <begin position="64"/>
        <end position="99"/>
    </location>
</feature>
<keyword evidence="2" id="KW-1184">Jasmonic acid signaling pathway</keyword>
<sequence>MEEFGTVDEVKPKAEAGMEVDDKKKHEVAQNDAGSAAGLDLSGNEVFNNTIRATAIPTSGVNATDLAPTQLTIFYGGKVCVFDAIPADKVREIMLIAASSATVTNTSDMKTDNTNCPASSPVLTRSPSLQSTASALASPRAQSYPVQRNLLCKLQAELPMARRHSLQRFFEKRRDRYLFRTVITLPFKFFDRKKPPVVVMYRPLHYNNSYPREVKSSCLTCYRTPTHLLITIMFGVACLIMSFVLVLLPFLPFCRLVSKNPYPVQSEAKASDTKAQTPAEAGCFEKTSVPQEELQPKAAANVA</sequence>
<organism evidence="6 7">
    <name type="scientific">Citrus sinensis</name>
    <name type="common">Sweet orange</name>
    <name type="synonym">Citrus aurantium var. sinensis</name>
    <dbReference type="NCBI Taxonomy" id="2711"/>
    <lineage>
        <taxon>Eukaryota</taxon>
        <taxon>Viridiplantae</taxon>
        <taxon>Streptophyta</taxon>
        <taxon>Embryophyta</taxon>
        <taxon>Tracheophyta</taxon>
        <taxon>Spermatophyta</taxon>
        <taxon>Magnoliopsida</taxon>
        <taxon>eudicotyledons</taxon>
        <taxon>Gunneridae</taxon>
        <taxon>Pentapetalae</taxon>
        <taxon>rosids</taxon>
        <taxon>malvids</taxon>
        <taxon>Sapindales</taxon>
        <taxon>Rutaceae</taxon>
        <taxon>Aurantioideae</taxon>
        <taxon>Citrus</taxon>
    </lineage>
</organism>
<dbReference type="PANTHER" id="PTHR33077">
    <property type="entry name" value="PROTEIN TIFY 4A-RELATED-RELATED"/>
    <property type="match status" value="1"/>
</dbReference>
<keyword evidence="2" id="KW-0539">Nucleus</keyword>
<evidence type="ECO:0000313" key="6">
    <source>
        <dbReference type="EMBL" id="KDO73701.1"/>
    </source>
</evidence>
<feature type="region of interest" description="Disordered" evidence="3">
    <location>
        <begin position="106"/>
        <end position="126"/>
    </location>
</feature>
<evidence type="ECO:0000256" key="1">
    <source>
        <dbReference type="ARBA" id="ARBA00008614"/>
    </source>
</evidence>
<gene>
    <name evidence="6" type="ORF">CISIN_1g022037mg</name>
</gene>
<feature type="transmembrane region" description="Helical" evidence="4">
    <location>
        <begin position="228"/>
        <end position="251"/>
    </location>
</feature>
<keyword evidence="4" id="KW-0812">Transmembrane</keyword>
<keyword evidence="4" id="KW-1133">Transmembrane helix</keyword>
<evidence type="ECO:0000313" key="7">
    <source>
        <dbReference type="Proteomes" id="UP000027120"/>
    </source>
</evidence>
<dbReference type="STRING" id="2711.A0A067GEE6"/>
<comment type="function">
    <text evidence="2">Repressor of jasmonate responses.</text>
</comment>
<comment type="subcellular location">
    <subcellularLocation>
        <location evidence="2">Nucleus</location>
    </subcellularLocation>
</comment>
<dbReference type="AlphaFoldDB" id="A0A067GEE6"/>
<dbReference type="Pfam" id="PF09425">
    <property type="entry name" value="Jas_motif"/>
    <property type="match status" value="1"/>
</dbReference>
<dbReference type="Pfam" id="PF06200">
    <property type="entry name" value="tify"/>
    <property type="match status" value="1"/>
</dbReference>
<dbReference type="GO" id="GO:0009611">
    <property type="term" value="P:response to wounding"/>
    <property type="evidence" value="ECO:0000318"/>
    <property type="project" value="GO_Central"/>
</dbReference>
<feature type="compositionally biased region" description="Basic and acidic residues" evidence="3">
    <location>
        <begin position="8"/>
        <end position="29"/>
    </location>
</feature>
<dbReference type="PROSITE" id="PS51320">
    <property type="entry name" value="TIFY"/>
    <property type="match status" value="1"/>
</dbReference>
<dbReference type="InterPro" id="IPR018467">
    <property type="entry name" value="CCT_CS"/>
</dbReference>
<evidence type="ECO:0000259" key="5">
    <source>
        <dbReference type="PROSITE" id="PS51320"/>
    </source>
</evidence>
<dbReference type="PANTHER" id="PTHR33077:SF61">
    <property type="entry name" value="PROTEIN TIFY 3A-RELATED"/>
    <property type="match status" value="1"/>
</dbReference>
<name>A0A067GEE6_CITSI</name>
<accession>A0A067GEE6</accession>
<proteinExistence type="inferred from homology"/>
<dbReference type="GO" id="GO:2000022">
    <property type="term" value="P:regulation of jasmonic acid mediated signaling pathway"/>
    <property type="evidence" value="ECO:0000318"/>
    <property type="project" value="GO_Central"/>
</dbReference>
<dbReference type="Proteomes" id="UP000027120">
    <property type="component" value="Unassembled WGS sequence"/>
</dbReference>
<dbReference type="EMBL" id="KK784885">
    <property type="protein sequence ID" value="KDO73701.1"/>
    <property type="molecule type" value="Genomic_DNA"/>
</dbReference>
<reference evidence="6 7" key="1">
    <citation type="submission" date="2014-04" db="EMBL/GenBank/DDBJ databases">
        <authorList>
            <consortium name="International Citrus Genome Consortium"/>
            <person name="Gmitter F."/>
            <person name="Chen C."/>
            <person name="Farmerie W."/>
            <person name="Harkins T."/>
            <person name="Desany B."/>
            <person name="Mohiuddin M."/>
            <person name="Kodira C."/>
            <person name="Borodovsky M."/>
            <person name="Lomsadze A."/>
            <person name="Burns P."/>
            <person name="Jenkins J."/>
            <person name="Prochnik S."/>
            <person name="Shu S."/>
            <person name="Chapman J."/>
            <person name="Pitluck S."/>
            <person name="Schmutz J."/>
            <person name="Rokhsar D."/>
        </authorList>
    </citation>
    <scope>NUCLEOTIDE SEQUENCE</scope>
</reference>
<dbReference type="InterPro" id="IPR040390">
    <property type="entry name" value="TIFY/JAZ"/>
</dbReference>
<comment type="domain">
    <text evidence="2">The jas domain is required for interaction with COI1.</text>
</comment>
<evidence type="ECO:0000256" key="2">
    <source>
        <dbReference type="RuleBase" id="RU369065"/>
    </source>
</evidence>
<evidence type="ECO:0000256" key="4">
    <source>
        <dbReference type="SAM" id="Phobius"/>
    </source>
</evidence>
<keyword evidence="7" id="KW-1185">Reference proteome</keyword>